<dbReference type="Proteomes" id="UP000253426">
    <property type="component" value="Unassembled WGS sequence"/>
</dbReference>
<reference evidence="2 3" key="1">
    <citation type="submission" date="2018-06" db="EMBL/GenBank/DDBJ databases">
        <title>Genomic Encyclopedia of Type Strains, Phase IV (KMG-IV): sequencing the most valuable type-strain genomes for metagenomic binning, comparative biology and taxonomic classification.</title>
        <authorList>
            <person name="Goeker M."/>
        </authorList>
    </citation>
    <scope>NUCLEOTIDE SEQUENCE [LARGE SCALE GENOMIC DNA]</scope>
    <source>
        <strain evidence="2 3">DSM 25532</strain>
    </source>
</reference>
<proteinExistence type="predicted"/>
<name>A0A366H5G3_9BACT</name>
<evidence type="ECO:0000313" key="2">
    <source>
        <dbReference type="EMBL" id="RBP37308.1"/>
    </source>
</evidence>
<sequence length="99" mass="10733">MLDLIVLGLVCLVAPWFAKMSGYETPRKPFDLVGIAGIFFLLGTSLSMVVDHVAWLKVLGTFILGLPYAVGVLLLTLGALWGTMEVLREPGHILGKHTI</sequence>
<feature type="transmembrane region" description="Helical" evidence="1">
    <location>
        <begin position="32"/>
        <end position="50"/>
    </location>
</feature>
<keyword evidence="1" id="KW-0812">Transmembrane</keyword>
<accession>A0A366H5G3</accession>
<dbReference type="AlphaFoldDB" id="A0A366H5G3"/>
<comment type="caution">
    <text evidence="2">The sequence shown here is derived from an EMBL/GenBank/DDBJ whole genome shotgun (WGS) entry which is preliminary data.</text>
</comment>
<feature type="transmembrane region" description="Helical" evidence="1">
    <location>
        <begin position="62"/>
        <end position="81"/>
    </location>
</feature>
<evidence type="ECO:0008006" key="4">
    <source>
        <dbReference type="Google" id="ProtNLM"/>
    </source>
</evidence>
<gene>
    <name evidence="2" type="ORF">DES53_11446</name>
</gene>
<keyword evidence="1" id="KW-1133">Transmembrane helix</keyword>
<organism evidence="2 3">
    <name type="scientific">Roseimicrobium gellanilyticum</name>
    <dbReference type="NCBI Taxonomy" id="748857"/>
    <lineage>
        <taxon>Bacteria</taxon>
        <taxon>Pseudomonadati</taxon>
        <taxon>Verrucomicrobiota</taxon>
        <taxon>Verrucomicrobiia</taxon>
        <taxon>Verrucomicrobiales</taxon>
        <taxon>Verrucomicrobiaceae</taxon>
        <taxon>Roseimicrobium</taxon>
    </lineage>
</organism>
<keyword evidence="3" id="KW-1185">Reference proteome</keyword>
<evidence type="ECO:0000313" key="3">
    <source>
        <dbReference type="Proteomes" id="UP000253426"/>
    </source>
</evidence>
<keyword evidence="1" id="KW-0472">Membrane</keyword>
<dbReference type="RefSeq" id="WP_113961536.1">
    <property type="nucleotide sequence ID" value="NZ_QNRR01000014.1"/>
</dbReference>
<protein>
    <recommendedName>
        <fullName evidence="4">SPW repeat-containing protein</fullName>
    </recommendedName>
</protein>
<dbReference type="EMBL" id="QNRR01000014">
    <property type="protein sequence ID" value="RBP37308.1"/>
    <property type="molecule type" value="Genomic_DNA"/>
</dbReference>
<evidence type="ECO:0000256" key="1">
    <source>
        <dbReference type="SAM" id="Phobius"/>
    </source>
</evidence>